<dbReference type="EMBL" id="BPRH01004003">
    <property type="protein sequence ID" value="GJF11553.1"/>
    <property type="molecule type" value="Genomic_DNA"/>
</dbReference>
<evidence type="ECO:0000313" key="2">
    <source>
        <dbReference type="Proteomes" id="UP001060504"/>
    </source>
</evidence>
<sequence length="84" mass="9493">MAVTTLLEPSLADLDFEHDILCACHKLCNPDAHPARWWVTLSCGCPYPMCQRALRIANVRLKVRTLSCRLCEADQIAIRSVVRI</sequence>
<proteinExistence type="predicted"/>
<evidence type="ECO:0000313" key="1">
    <source>
        <dbReference type="EMBL" id="GJF11553.1"/>
    </source>
</evidence>
<comment type="caution">
    <text evidence="1">The sequence shown here is derived from an EMBL/GenBank/DDBJ whole genome shotgun (WGS) entry which is preliminary data.</text>
</comment>
<evidence type="ECO:0008006" key="3">
    <source>
        <dbReference type="Google" id="ProtNLM"/>
    </source>
</evidence>
<keyword evidence="2" id="KW-1185">Reference proteome</keyword>
<dbReference type="Proteomes" id="UP001060504">
    <property type="component" value="Unassembled WGS sequence"/>
</dbReference>
<gene>
    <name evidence="1" type="ORF">NGTWS1702_38260</name>
</gene>
<accession>A0ABQ4VC06</accession>
<protein>
    <recommendedName>
        <fullName evidence="3">Transposase</fullName>
    </recommendedName>
</protein>
<reference evidence="1 2" key="1">
    <citation type="submission" date="2021-08" db="EMBL/GenBank/DDBJ databases">
        <title>Draft genome sequence of Mycolicibacterium sp. NGTWS1702 strain.</title>
        <authorList>
            <person name="Matsumoto M."/>
            <person name="Tang B.C.C."/>
            <person name="Machida Y."/>
            <person name="Matoyama H."/>
            <person name="Kishihara T."/>
            <person name="Sato S."/>
            <person name="Kondo I."/>
            <person name="Sano M."/>
            <person name="Kato G."/>
        </authorList>
    </citation>
    <scope>NUCLEOTIDE SEQUENCE [LARGE SCALE GENOMIC DNA]</scope>
    <source>
        <strain evidence="1 2">NGTWSNA01</strain>
    </source>
</reference>
<name>A0ABQ4VC06_9MYCO</name>
<organism evidence="1 2">
    <name type="scientific">Mycolicibacterium cyprinidarum</name>
    <dbReference type="NCBI Taxonomy" id="2860311"/>
    <lineage>
        <taxon>Bacteria</taxon>
        <taxon>Bacillati</taxon>
        <taxon>Actinomycetota</taxon>
        <taxon>Actinomycetes</taxon>
        <taxon>Mycobacteriales</taxon>
        <taxon>Mycobacteriaceae</taxon>
        <taxon>Mycolicibacterium</taxon>
    </lineage>
</organism>